<dbReference type="AlphaFoldDB" id="A0A8S3YSV4"/>
<evidence type="ECO:0000259" key="6">
    <source>
        <dbReference type="Pfam" id="PF13460"/>
    </source>
</evidence>
<keyword evidence="3" id="KW-1015">Disulfide bond</keyword>
<dbReference type="EMBL" id="CAJHNH020000845">
    <property type="protein sequence ID" value="CAG5120154.1"/>
    <property type="molecule type" value="Genomic_DNA"/>
</dbReference>
<keyword evidence="1" id="KW-0521">NADP</keyword>
<feature type="domain" description="NAD(P)-binding" evidence="6">
    <location>
        <begin position="70"/>
        <end position="200"/>
    </location>
</feature>
<dbReference type="SUPFAM" id="SSF51735">
    <property type="entry name" value="NAD(P)-binding Rossmann-fold domains"/>
    <property type="match status" value="1"/>
</dbReference>
<dbReference type="Pfam" id="PF13460">
    <property type="entry name" value="NAD_binding_10"/>
    <property type="match status" value="1"/>
</dbReference>
<dbReference type="Proteomes" id="UP000678393">
    <property type="component" value="Unassembled WGS sequence"/>
</dbReference>
<organism evidence="7 8">
    <name type="scientific">Candidula unifasciata</name>
    <dbReference type="NCBI Taxonomy" id="100452"/>
    <lineage>
        <taxon>Eukaryota</taxon>
        <taxon>Metazoa</taxon>
        <taxon>Spiralia</taxon>
        <taxon>Lophotrochozoa</taxon>
        <taxon>Mollusca</taxon>
        <taxon>Gastropoda</taxon>
        <taxon>Heterobranchia</taxon>
        <taxon>Euthyneura</taxon>
        <taxon>Panpulmonata</taxon>
        <taxon>Eupulmonata</taxon>
        <taxon>Stylommatophora</taxon>
        <taxon>Helicina</taxon>
        <taxon>Helicoidea</taxon>
        <taxon>Geomitridae</taxon>
        <taxon>Candidula</taxon>
    </lineage>
</organism>
<dbReference type="FunFam" id="3.40.50.720:FF:000271">
    <property type="entry name" value="oxidoreductase HTATIP2 isoform X1"/>
    <property type="match status" value="1"/>
</dbReference>
<comment type="caution">
    <text evidence="7">The sequence shown here is derived from an EMBL/GenBank/DDBJ whole genome shotgun (WGS) entry which is preliminary data.</text>
</comment>
<evidence type="ECO:0000256" key="5">
    <source>
        <dbReference type="ARBA" id="ARBA00093604"/>
    </source>
</evidence>
<dbReference type="GO" id="GO:0005737">
    <property type="term" value="C:cytoplasm"/>
    <property type="evidence" value="ECO:0007669"/>
    <property type="project" value="TreeGrafter"/>
</dbReference>
<dbReference type="InterPro" id="IPR016040">
    <property type="entry name" value="NAD(P)-bd_dom"/>
</dbReference>
<gene>
    <name evidence="7" type="ORF">CUNI_LOCUS5712</name>
</gene>
<keyword evidence="2" id="KW-0007">Acetylation</keyword>
<dbReference type="GO" id="GO:0003824">
    <property type="term" value="F:catalytic activity"/>
    <property type="evidence" value="ECO:0007669"/>
    <property type="project" value="UniProtKB-ARBA"/>
</dbReference>
<dbReference type="InterPro" id="IPR036291">
    <property type="entry name" value="NAD(P)-bd_dom_sf"/>
</dbReference>
<dbReference type="CDD" id="cd05250">
    <property type="entry name" value="CC3_like_SDR_a"/>
    <property type="match status" value="1"/>
</dbReference>
<dbReference type="GO" id="GO:0051170">
    <property type="term" value="P:import into nucleus"/>
    <property type="evidence" value="ECO:0007669"/>
    <property type="project" value="TreeGrafter"/>
</dbReference>
<evidence type="ECO:0000256" key="1">
    <source>
        <dbReference type="ARBA" id="ARBA00022857"/>
    </source>
</evidence>
<evidence type="ECO:0000256" key="2">
    <source>
        <dbReference type="ARBA" id="ARBA00022990"/>
    </source>
</evidence>
<evidence type="ECO:0000256" key="3">
    <source>
        <dbReference type="ARBA" id="ARBA00023157"/>
    </source>
</evidence>
<accession>A0A8S3YSV4</accession>
<evidence type="ECO:0000313" key="8">
    <source>
        <dbReference type="Proteomes" id="UP000678393"/>
    </source>
</evidence>
<name>A0A8S3YSV4_9EUPU</name>
<dbReference type="PANTHER" id="PTHR14097">
    <property type="entry name" value="OXIDOREDUCTASE HTATIP2"/>
    <property type="match status" value="1"/>
</dbReference>
<reference evidence="7" key="1">
    <citation type="submission" date="2021-04" db="EMBL/GenBank/DDBJ databases">
        <authorList>
            <consortium name="Molecular Ecology Group"/>
        </authorList>
    </citation>
    <scope>NUCLEOTIDE SEQUENCE</scope>
</reference>
<keyword evidence="8" id="KW-1185">Reference proteome</keyword>
<sequence>MKFLWFRCDIILPSAALAVGVLAVALAGFFIKRELEGTENTEQHCTMAHEAPENVERFKSEGHSAFVLGHTGELGKVLVDELNKLKIFKKVVLVGRREIPLDVGPEFEQKVVDFENIDDYKDVFKDLDTGFSCLGTTRGKSGVQGFIRVDHDYVLMSAEVAKAQGCKHFSLVSSQGADKNSSFLYPRTKGQVEEALKVMHFDRLSIFRPGVLMVDREESRPMEAAFRALLKPVSYFFPTAISVPVRIVALALINNAVAPPSGSTFELYDNKAIHQISGISKGCGVKRSQSAPERTRTD</sequence>
<protein>
    <recommendedName>
        <fullName evidence="5">Protein HTATIP2</fullName>
    </recommendedName>
</protein>
<proteinExistence type="predicted"/>
<dbReference type="PANTHER" id="PTHR14097:SF7">
    <property type="entry name" value="OXIDOREDUCTASE HTATIP2"/>
    <property type="match status" value="1"/>
</dbReference>
<dbReference type="OrthoDB" id="430436at2759"/>
<comment type="subunit">
    <text evidence="4">Monomer. Forms homodimers during oxidative stress. Interacts (via N-terminus) with elongation factor EEF1A1 (via middle-region); the interaction is direct and competes with EEF1A1 binding to guanyl-nucleotide exchange factor EEF1B2, thereby inhibiting GDP for GTP exchange and reactivation of EEF1A1. Interacts with nuclear transport receptors XPO4, IPO5/RANBP5, IPO7, IPO9 and KPNB1 as well as GCN1L1/GCN1 and LRPPRC probably through their HEAT repeats. Binds NCOA5/CIA.</text>
</comment>
<evidence type="ECO:0000256" key="4">
    <source>
        <dbReference type="ARBA" id="ARBA00093483"/>
    </source>
</evidence>
<dbReference type="Gene3D" id="3.40.50.720">
    <property type="entry name" value="NAD(P)-binding Rossmann-like Domain"/>
    <property type="match status" value="1"/>
</dbReference>
<evidence type="ECO:0000313" key="7">
    <source>
        <dbReference type="EMBL" id="CAG5120154.1"/>
    </source>
</evidence>